<dbReference type="EMBL" id="CP003837">
    <property type="protein sequence ID" value="AGH43212.1"/>
    <property type="molecule type" value="Genomic_DNA"/>
</dbReference>
<accession>M4RXK9</accession>
<proteinExistence type="predicted"/>
<dbReference type="HOGENOM" id="CLU_3101846_0_0_6"/>
<evidence type="ECO:0000313" key="2">
    <source>
        <dbReference type="Proteomes" id="UP000011864"/>
    </source>
</evidence>
<sequence length="51" mass="6167">MIQKRESLVCLSDTPYYHCVSRYVRRAWVEERSLYLSTVCAIDVFCLYRDE</sequence>
<dbReference type="AlphaFoldDB" id="M4RXK9"/>
<protein>
    <recommendedName>
        <fullName evidence="3">Transposase</fullName>
    </recommendedName>
</protein>
<organism evidence="1 2">
    <name type="scientific">Paraglaciecola psychrophila 170</name>
    <dbReference type="NCBI Taxonomy" id="1129794"/>
    <lineage>
        <taxon>Bacteria</taxon>
        <taxon>Pseudomonadati</taxon>
        <taxon>Pseudomonadota</taxon>
        <taxon>Gammaproteobacteria</taxon>
        <taxon>Alteromonadales</taxon>
        <taxon>Alteromonadaceae</taxon>
        <taxon>Paraglaciecola</taxon>
    </lineage>
</organism>
<dbReference type="PATRIC" id="fig|1129794.4.peg.1090"/>
<name>M4RXK9_9ALTE</name>
<gene>
    <name evidence="1" type="ORF">C427_1103</name>
</gene>
<evidence type="ECO:0008006" key="3">
    <source>
        <dbReference type="Google" id="ProtNLM"/>
    </source>
</evidence>
<reference evidence="1 2" key="1">
    <citation type="journal article" date="2013" name="Genome Announc.">
        <title>Complete Genome Sequence of Glaciecola psychrophila Strain 170T.</title>
        <authorList>
            <person name="Yin J."/>
            <person name="Chen J."/>
            <person name="Liu G."/>
            <person name="Yu Y."/>
            <person name="Song L."/>
            <person name="Wang X."/>
            <person name="Qu X."/>
        </authorList>
    </citation>
    <scope>NUCLEOTIDE SEQUENCE [LARGE SCALE GENOMIC DNA]</scope>
    <source>
        <strain evidence="1 2">170</strain>
    </source>
</reference>
<keyword evidence="2" id="KW-1185">Reference proteome</keyword>
<evidence type="ECO:0000313" key="1">
    <source>
        <dbReference type="EMBL" id="AGH43212.1"/>
    </source>
</evidence>
<dbReference type="STRING" id="1129794.C427_1103"/>
<dbReference type="KEGG" id="gps:C427_1103"/>
<dbReference type="Proteomes" id="UP000011864">
    <property type="component" value="Chromosome"/>
</dbReference>